<dbReference type="AlphaFoldDB" id="U6JP10"/>
<reference evidence="1" key="1">
    <citation type="submission" date="2013-10" db="EMBL/GenBank/DDBJ databases">
        <title>Genomic analysis of the causative agents of coccidiosis in chickens.</title>
        <authorList>
            <person name="Reid A.J."/>
            <person name="Blake D."/>
            <person name="Billington K."/>
            <person name="Browne H."/>
            <person name="Dunn M."/>
            <person name="Hung S."/>
            <person name="Kawahara F."/>
            <person name="Miranda-Saavedra D."/>
            <person name="Mourier T."/>
            <person name="Nagra H."/>
            <person name="Otto T.D."/>
            <person name="Rawlings N."/>
            <person name="Sanchez A."/>
            <person name="Sanders M."/>
            <person name="Subramaniam C."/>
            <person name="Tay Y."/>
            <person name="Dear P."/>
            <person name="Doerig C."/>
            <person name="Gruber A."/>
            <person name="Parkinson J."/>
            <person name="Shirley M."/>
            <person name="Wan K.L."/>
            <person name="Berriman M."/>
            <person name="Tomley F."/>
            <person name="Pain A."/>
        </authorList>
    </citation>
    <scope>NUCLEOTIDE SEQUENCE [LARGE SCALE GENOMIC DNA]</scope>
    <source>
        <strain evidence="1">Houghton</strain>
    </source>
</reference>
<proteinExistence type="predicted"/>
<dbReference type="EMBL" id="HG679122">
    <property type="protein sequence ID" value="CDJ27245.1"/>
    <property type="molecule type" value="Genomic_DNA"/>
</dbReference>
<reference evidence="1" key="2">
    <citation type="submission" date="2013-10" db="EMBL/GenBank/DDBJ databases">
        <authorList>
            <person name="Aslett M."/>
        </authorList>
    </citation>
    <scope>NUCLEOTIDE SEQUENCE [LARGE SCALE GENOMIC DNA]</scope>
    <source>
        <strain evidence="1">Houghton</strain>
    </source>
</reference>
<dbReference type="GeneID" id="25382742"/>
<evidence type="ECO:0000313" key="1">
    <source>
        <dbReference type="EMBL" id="CDJ27245.1"/>
    </source>
</evidence>
<protein>
    <recommendedName>
        <fullName evidence="3">Dense granule protein GRA12</fullName>
    </recommendedName>
</protein>
<evidence type="ECO:0008006" key="3">
    <source>
        <dbReference type="Google" id="ProtNLM"/>
    </source>
</evidence>
<evidence type="ECO:0000313" key="2">
    <source>
        <dbReference type="Proteomes" id="UP000030744"/>
    </source>
</evidence>
<gene>
    <name evidence="1" type="ORF">EMH_0083680</name>
</gene>
<dbReference type="OrthoDB" id="345312at2759"/>
<sequence length="375" mass="42338">MSPDVIKVDRRDVLGPGMWSMGPDGCRLGVPGNLIVTPKPGSTQEGGEILDPFEVGPEVCSWLSMMNEAHNQVRAAWEAEHARRRNSISSWNLLKRYTMWRKTFPQLEIDVDVRYMSLWNTDRFGHPLPWARVVFRYWCPDSEDNYGLFDHLRGSVFSQGKDPRVPTEVYLLLNPRMGFNRPLDVSASKWQFVTGAISGLSEGGDAVQPRMSGTVALVESMFVKYQSFTTLKGSINDCWMQQGHCYFKWLLRMEWRIFGETFCERVHRQANTDVGSAFKSSALNSVQVHVFGLDLFSGTRPVLYGMADEGVLGVNDNSGVLTMEIDTDPRNIPDFNRSKATARNIRAANMLFKGVSSFLGKRKGKEGKVDDDDDD</sequence>
<keyword evidence="2" id="KW-1185">Reference proteome</keyword>
<dbReference type="VEuPathDB" id="ToxoDB:EMH_0083680"/>
<accession>U6JP10</accession>
<name>U6JP10_9EIME</name>
<dbReference type="RefSeq" id="XP_013349823.1">
    <property type="nucleotide sequence ID" value="XM_013494369.1"/>
</dbReference>
<organism evidence="1 2">
    <name type="scientific">Eimeria mitis</name>
    <dbReference type="NCBI Taxonomy" id="44415"/>
    <lineage>
        <taxon>Eukaryota</taxon>
        <taxon>Sar</taxon>
        <taxon>Alveolata</taxon>
        <taxon>Apicomplexa</taxon>
        <taxon>Conoidasida</taxon>
        <taxon>Coccidia</taxon>
        <taxon>Eucoccidiorida</taxon>
        <taxon>Eimeriorina</taxon>
        <taxon>Eimeriidae</taxon>
        <taxon>Eimeria</taxon>
    </lineage>
</organism>
<dbReference type="Proteomes" id="UP000030744">
    <property type="component" value="Unassembled WGS sequence"/>
</dbReference>